<name>A0A4T0B8K8_AURPU</name>
<keyword evidence="2" id="KW-0732">Signal</keyword>
<organism evidence="3 4">
    <name type="scientific">Aureobasidium pullulans</name>
    <name type="common">Black yeast</name>
    <name type="synonym">Pullularia pullulans</name>
    <dbReference type="NCBI Taxonomy" id="5580"/>
    <lineage>
        <taxon>Eukaryota</taxon>
        <taxon>Fungi</taxon>
        <taxon>Dikarya</taxon>
        <taxon>Ascomycota</taxon>
        <taxon>Pezizomycotina</taxon>
        <taxon>Dothideomycetes</taxon>
        <taxon>Dothideomycetidae</taxon>
        <taxon>Dothideales</taxon>
        <taxon>Saccotheciaceae</taxon>
        <taxon>Aureobasidium</taxon>
    </lineage>
</organism>
<keyword evidence="1" id="KW-0472">Membrane</keyword>
<feature type="transmembrane region" description="Helical" evidence="1">
    <location>
        <begin position="142"/>
        <end position="162"/>
    </location>
</feature>
<dbReference type="EMBL" id="QZBZ01000348">
    <property type="protein sequence ID" value="TIA30536.1"/>
    <property type="molecule type" value="Genomic_DNA"/>
</dbReference>
<protein>
    <submittedName>
        <fullName evidence="3">Uncharacterized protein</fullName>
    </submittedName>
</protein>
<comment type="caution">
    <text evidence="3">The sequence shown here is derived from an EMBL/GenBank/DDBJ whole genome shotgun (WGS) entry which is preliminary data.</text>
</comment>
<gene>
    <name evidence="3" type="ORF">D6C78_09534</name>
</gene>
<sequence>MLFLALPILACVGVTAVGVTAGTFTKPFACSKCASTYFILGSFAALWQSAFGTGPCFNTLLSAGMGGAHAVTVASTSTSAIFGAMFYGIKTPIMPPPKELEWWETDVFKNVVGLAVLLSTILLIVLRLAAIFTEKIETGKESIYAFIIVWAPFTGASCHQTLHIRTTYPRY</sequence>
<keyword evidence="1" id="KW-1133">Transmembrane helix</keyword>
<reference evidence="3 4" key="1">
    <citation type="submission" date="2018-10" db="EMBL/GenBank/DDBJ databases">
        <title>Fifty Aureobasidium pullulans genomes reveal a recombining polyextremotolerant generalist.</title>
        <authorList>
            <person name="Gostincar C."/>
            <person name="Turk M."/>
            <person name="Zajc J."/>
            <person name="Gunde-Cimerman N."/>
        </authorList>
    </citation>
    <scope>NUCLEOTIDE SEQUENCE [LARGE SCALE GENOMIC DNA]</scope>
    <source>
        <strain evidence="3 4">EXF-1645</strain>
    </source>
</reference>
<feature type="signal peptide" evidence="2">
    <location>
        <begin position="1"/>
        <end position="16"/>
    </location>
</feature>
<proteinExistence type="predicted"/>
<evidence type="ECO:0000256" key="1">
    <source>
        <dbReference type="SAM" id="Phobius"/>
    </source>
</evidence>
<keyword evidence="1" id="KW-0812">Transmembrane</keyword>
<evidence type="ECO:0000313" key="3">
    <source>
        <dbReference type="EMBL" id="TIA30536.1"/>
    </source>
</evidence>
<dbReference type="Proteomes" id="UP000308724">
    <property type="component" value="Unassembled WGS sequence"/>
</dbReference>
<evidence type="ECO:0000313" key="4">
    <source>
        <dbReference type="Proteomes" id="UP000308724"/>
    </source>
</evidence>
<evidence type="ECO:0000256" key="2">
    <source>
        <dbReference type="SAM" id="SignalP"/>
    </source>
</evidence>
<feature type="chain" id="PRO_5020907784" evidence="2">
    <location>
        <begin position="17"/>
        <end position="171"/>
    </location>
</feature>
<feature type="transmembrane region" description="Helical" evidence="1">
    <location>
        <begin position="107"/>
        <end position="130"/>
    </location>
</feature>
<feature type="transmembrane region" description="Helical" evidence="1">
    <location>
        <begin position="68"/>
        <end position="87"/>
    </location>
</feature>
<dbReference type="AlphaFoldDB" id="A0A4T0B8K8"/>
<accession>A0A4T0B8K8</accession>